<dbReference type="Proteomes" id="UP000010847">
    <property type="component" value="Chromosome"/>
</dbReference>
<dbReference type="AlphaFoldDB" id="W0ED76"/>
<dbReference type="NCBIfam" id="TIGR01197">
    <property type="entry name" value="nramp"/>
    <property type="match status" value="1"/>
</dbReference>
<reference evidence="7 8" key="1">
    <citation type="submission" date="2013-12" db="EMBL/GenBank/DDBJ databases">
        <authorList>
            <consortium name="DOE Joint Genome Institute"/>
            <person name="Smidt H."/>
            <person name="Huntemann M."/>
            <person name="Han J."/>
            <person name="Chen A."/>
            <person name="Kyrpides N."/>
            <person name="Mavromatis K."/>
            <person name="Markowitz V."/>
            <person name="Palaniappan K."/>
            <person name="Ivanova N."/>
            <person name="Schaumberg A."/>
            <person name="Pati A."/>
            <person name="Liolios K."/>
            <person name="Nordberg H.P."/>
            <person name="Cantor M.N."/>
            <person name="Hua S.X."/>
            <person name="Woyke T."/>
        </authorList>
    </citation>
    <scope>NUCLEOTIDE SEQUENCE [LARGE SCALE GENOMIC DNA]</scope>
    <source>
        <strain evidence="8">DSM 15288</strain>
    </source>
</reference>
<dbReference type="EMBL" id="CP007032">
    <property type="protein sequence ID" value="AHF07144.1"/>
    <property type="molecule type" value="Genomic_DNA"/>
</dbReference>
<dbReference type="NCBIfam" id="NF001923">
    <property type="entry name" value="PRK00701.1"/>
    <property type="match status" value="1"/>
</dbReference>
<comment type="similarity">
    <text evidence="6">Belongs to the NRAMP family.</text>
</comment>
<evidence type="ECO:0000256" key="3">
    <source>
        <dbReference type="ARBA" id="ARBA00022692"/>
    </source>
</evidence>
<keyword evidence="6" id="KW-0406">Ion transport</keyword>
<feature type="transmembrane region" description="Helical" evidence="6">
    <location>
        <begin position="362"/>
        <end position="383"/>
    </location>
</feature>
<dbReference type="PANTHER" id="PTHR11706">
    <property type="entry name" value="SOLUTE CARRIER PROTEIN FAMILY 11 MEMBER"/>
    <property type="match status" value="1"/>
</dbReference>
<name>W0ED76_9FIRM</name>
<dbReference type="GO" id="GO:0015293">
    <property type="term" value="F:symporter activity"/>
    <property type="evidence" value="ECO:0007669"/>
    <property type="project" value="UniProtKB-UniRule"/>
</dbReference>
<dbReference type="GO" id="GO:0005384">
    <property type="term" value="F:manganese ion transmembrane transporter activity"/>
    <property type="evidence" value="ECO:0007669"/>
    <property type="project" value="TreeGrafter"/>
</dbReference>
<dbReference type="KEGG" id="dmt:DESME_08690"/>
<dbReference type="InterPro" id="IPR001046">
    <property type="entry name" value="NRAMP_fam"/>
</dbReference>
<feature type="transmembrane region" description="Helical" evidence="6">
    <location>
        <begin position="29"/>
        <end position="44"/>
    </location>
</feature>
<protein>
    <recommendedName>
        <fullName evidence="6">Divalent metal cation transporter MntH</fullName>
    </recommendedName>
</protein>
<keyword evidence="6" id="KW-1003">Cell membrane</keyword>
<dbReference type="RefSeq" id="WP_006718630.1">
    <property type="nucleotide sequence ID" value="NZ_CP007032.1"/>
</dbReference>
<evidence type="ECO:0000256" key="1">
    <source>
        <dbReference type="ARBA" id="ARBA00004141"/>
    </source>
</evidence>
<feature type="transmembrane region" description="Helical" evidence="6">
    <location>
        <begin position="64"/>
        <end position="86"/>
    </location>
</feature>
<dbReference type="OrthoDB" id="9787548at2"/>
<keyword evidence="3 6" id="KW-0812">Transmembrane</keyword>
<dbReference type="eggNOG" id="COG1914">
    <property type="taxonomic scope" value="Bacteria"/>
</dbReference>
<proteinExistence type="inferred from homology"/>
<evidence type="ECO:0000256" key="2">
    <source>
        <dbReference type="ARBA" id="ARBA00022448"/>
    </source>
</evidence>
<keyword evidence="4 6" id="KW-1133">Transmembrane helix</keyword>
<evidence type="ECO:0000256" key="4">
    <source>
        <dbReference type="ARBA" id="ARBA00022989"/>
    </source>
</evidence>
<dbReference type="GO" id="GO:0005886">
    <property type="term" value="C:plasma membrane"/>
    <property type="evidence" value="ECO:0007669"/>
    <property type="project" value="UniProtKB-SubCell"/>
</dbReference>
<feature type="transmembrane region" description="Helical" evidence="6">
    <location>
        <begin position="296"/>
        <end position="318"/>
    </location>
</feature>
<dbReference type="GO" id="GO:0046872">
    <property type="term" value="F:metal ion binding"/>
    <property type="evidence" value="ECO:0007669"/>
    <property type="project" value="UniProtKB-UniRule"/>
</dbReference>
<dbReference type="HAMAP" id="MF_00221">
    <property type="entry name" value="NRAMP"/>
    <property type="match status" value="1"/>
</dbReference>
<feature type="transmembrane region" description="Helical" evidence="6">
    <location>
        <begin position="206"/>
        <end position="230"/>
    </location>
</feature>
<feature type="transmembrane region" description="Helical" evidence="6">
    <location>
        <begin position="339"/>
        <end position="356"/>
    </location>
</feature>
<dbReference type="NCBIfam" id="NF037982">
    <property type="entry name" value="Nramp_1"/>
    <property type="match status" value="1"/>
</dbReference>
<dbReference type="Pfam" id="PF01566">
    <property type="entry name" value="Nramp"/>
    <property type="match status" value="1"/>
</dbReference>
<dbReference type="STRING" id="871968.DESME_08690"/>
<evidence type="ECO:0000313" key="7">
    <source>
        <dbReference type="EMBL" id="AHF07144.1"/>
    </source>
</evidence>
<dbReference type="GO" id="GO:0034755">
    <property type="term" value="P:iron ion transmembrane transport"/>
    <property type="evidence" value="ECO:0007669"/>
    <property type="project" value="TreeGrafter"/>
</dbReference>
<gene>
    <name evidence="6" type="primary">mntH</name>
    <name evidence="7" type="ORF">DESME_08690</name>
</gene>
<evidence type="ECO:0000256" key="5">
    <source>
        <dbReference type="ARBA" id="ARBA00023136"/>
    </source>
</evidence>
<evidence type="ECO:0000256" key="6">
    <source>
        <dbReference type="HAMAP-Rule" id="MF_00221"/>
    </source>
</evidence>
<accession>W0ED76</accession>
<keyword evidence="8" id="KW-1185">Reference proteome</keyword>
<feature type="transmembrane region" description="Helical" evidence="6">
    <location>
        <begin position="168"/>
        <end position="186"/>
    </location>
</feature>
<organism evidence="7 8">
    <name type="scientific">Desulfitobacterium metallireducens DSM 15288</name>
    <dbReference type="NCBI Taxonomy" id="871968"/>
    <lineage>
        <taxon>Bacteria</taxon>
        <taxon>Bacillati</taxon>
        <taxon>Bacillota</taxon>
        <taxon>Clostridia</taxon>
        <taxon>Eubacteriales</taxon>
        <taxon>Desulfitobacteriaceae</taxon>
        <taxon>Desulfitobacterium</taxon>
    </lineage>
</organism>
<feature type="transmembrane region" description="Helical" evidence="6">
    <location>
        <begin position="131"/>
        <end position="156"/>
    </location>
</feature>
<dbReference type="PRINTS" id="PR00447">
    <property type="entry name" value="NATRESASSCMP"/>
</dbReference>
<feature type="transmembrane region" description="Helical" evidence="6">
    <location>
        <begin position="106"/>
        <end position="125"/>
    </location>
</feature>
<dbReference type="GO" id="GO:0015086">
    <property type="term" value="F:cadmium ion transmembrane transporter activity"/>
    <property type="evidence" value="ECO:0007669"/>
    <property type="project" value="TreeGrafter"/>
</dbReference>
<feature type="transmembrane region" description="Helical" evidence="6">
    <location>
        <begin position="251"/>
        <end position="276"/>
    </location>
</feature>
<comment type="function">
    <text evidence="6">H(+)-stimulated, divalent metal cation uptake system.</text>
</comment>
<sequence length="424" mass="46410">MSDNPLYLHNVSVPIPLEKETWQEKTKSLLRYIGPAFIVSVAYIDPGNFATNISGGSNFNYSLLWVILWSNLMAIFLQTLSAKLGIVTGMDLATQCGRQFSRPTNILLWIITLFTAIATYMAEFLGAALGFYLLFGIPLIWAGALSILTTFLIVYLQRFGQHVVERTIVILVAVIGISYFVEIFLAKPNWHEVAIHTLIPSLGPDSVLVAVGMLGATVMPHVIFLHSALVQSRRKSEKLSDIKRHFRMERFDIIFAMNIAFLVNAAMVVVAASVFYANGQPVETIEEAHRSLSPLLGNLSSGAFGLALLASGLSSSTVGAMAGENMMKGFIGLDIPVNIRRIITMIPAMILLWIGLNPMKILILSQVTLSFALPAAIIPLLVITSRKSVMGEMANKKLTNVMGIIIVTLIVSLNAVLVYLTLFN</sequence>
<comment type="subcellular location">
    <subcellularLocation>
        <location evidence="6">Cell membrane</location>
        <topology evidence="6">Multi-pass membrane protein</topology>
    </subcellularLocation>
    <subcellularLocation>
        <location evidence="1">Membrane</location>
        <topology evidence="1">Multi-pass membrane protein</topology>
    </subcellularLocation>
</comment>
<keyword evidence="6" id="KW-0769">Symport</keyword>
<keyword evidence="2 6" id="KW-0813">Transport</keyword>
<dbReference type="PANTHER" id="PTHR11706:SF33">
    <property type="entry name" value="NATURAL RESISTANCE-ASSOCIATED MACROPHAGE PROTEIN 2"/>
    <property type="match status" value="1"/>
</dbReference>
<dbReference type="HOGENOM" id="CLU_020088_2_0_9"/>
<evidence type="ECO:0000313" key="8">
    <source>
        <dbReference type="Proteomes" id="UP000010847"/>
    </source>
</evidence>
<keyword evidence="5 6" id="KW-0472">Membrane</keyword>
<feature type="transmembrane region" description="Helical" evidence="6">
    <location>
        <begin position="404"/>
        <end position="422"/>
    </location>
</feature>